<dbReference type="Proteomes" id="UP000234474">
    <property type="component" value="Unassembled WGS sequence"/>
</dbReference>
<feature type="region of interest" description="Disordered" evidence="1">
    <location>
        <begin position="194"/>
        <end position="215"/>
    </location>
</feature>
<evidence type="ECO:0000313" key="3">
    <source>
        <dbReference type="EMBL" id="PKX88609.1"/>
    </source>
</evidence>
<gene>
    <name evidence="3" type="ORF">P174DRAFT_473351</name>
</gene>
<feature type="transmembrane region" description="Helical" evidence="2">
    <location>
        <begin position="424"/>
        <end position="444"/>
    </location>
</feature>
<dbReference type="OMA" id="RCHEEIC"/>
<dbReference type="EMBL" id="MSZS01000013">
    <property type="protein sequence ID" value="PKX88609.1"/>
    <property type="molecule type" value="Genomic_DNA"/>
</dbReference>
<reference evidence="4" key="1">
    <citation type="journal article" date="2018" name="Proc. Natl. Acad. Sci. U.S.A.">
        <title>Linking secondary metabolites to gene clusters through genome sequencing of six diverse Aspergillus species.</title>
        <authorList>
            <person name="Kaerboelling I."/>
            <person name="Vesth T.C."/>
            <person name="Frisvad J.C."/>
            <person name="Nybo J.L."/>
            <person name="Theobald S."/>
            <person name="Kuo A."/>
            <person name="Bowyer P."/>
            <person name="Matsuda Y."/>
            <person name="Mondo S."/>
            <person name="Lyhne E.K."/>
            <person name="Kogle M.E."/>
            <person name="Clum A."/>
            <person name="Lipzen A."/>
            <person name="Salamov A."/>
            <person name="Ngan C.Y."/>
            <person name="Daum C."/>
            <person name="Chiniquy J."/>
            <person name="Barry K."/>
            <person name="LaButti K."/>
            <person name="Haridas S."/>
            <person name="Simmons B.A."/>
            <person name="Magnuson J.K."/>
            <person name="Mortensen U.H."/>
            <person name="Larsen T.O."/>
            <person name="Grigoriev I.V."/>
            <person name="Baker S.E."/>
            <person name="Andersen M.R."/>
        </authorList>
    </citation>
    <scope>NUCLEOTIDE SEQUENCE [LARGE SCALE GENOMIC DNA]</scope>
    <source>
        <strain evidence="4">IBT 16806</strain>
    </source>
</reference>
<feature type="region of interest" description="Disordered" evidence="1">
    <location>
        <begin position="1"/>
        <end position="24"/>
    </location>
</feature>
<dbReference type="OrthoDB" id="5355526at2759"/>
<dbReference type="AlphaFoldDB" id="A0A2I1BTB3"/>
<feature type="compositionally biased region" description="Polar residues" evidence="1">
    <location>
        <begin position="202"/>
        <end position="212"/>
    </location>
</feature>
<dbReference type="RefSeq" id="XP_024677204.1">
    <property type="nucleotide sequence ID" value="XM_024830627.1"/>
</dbReference>
<dbReference type="GeneID" id="36537954"/>
<keyword evidence="2" id="KW-0812">Transmembrane</keyword>
<accession>A0A2I1BTB3</accession>
<organism evidence="3 4">
    <name type="scientific">Aspergillus novofumigatus (strain IBT 16806)</name>
    <dbReference type="NCBI Taxonomy" id="1392255"/>
    <lineage>
        <taxon>Eukaryota</taxon>
        <taxon>Fungi</taxon>
        <taxon>Dikarya</taxon>
        <taxon>Ascomycota</taxon>
        <taxon>Pezizomycotina</taxon>
        <taxon>Eurotiomycetes</taxon>
        <taxon>Eurotiomycetidae</taxon>
        <taxon>Eurotiales</taxon>
        <taxon>Aspergillaceae</taxon>
        <taxon>Aspergillus</taxon>
        <taxon>Aspergillus subgen. Fumigati</taxon>
    </lineage>
</organism>
<keyword evidence="4" id="KW-1185">Reference proteome</keyword>
<evidence type="ECO:0000256" key="1">
    <source>
        <dbReference type="SAM" id="MobiDB-lite"/>
    </source>
</evidence>
<keyword evidence="2" id="KW-0472">Membrane</keyword>
<protein>
    <submittedName>
        <fullName evidence="3">Uncharacterized protein</fullName>
    </submittedName>
</protein>
<dbReference type="VEuPathDB" id="FungiDB:P174DRAFT_473351"/>
<evidence type="ECO:0000256" key="2">
    <source>
        <dbReference type="SAM" id="Phobius"/>
    </source>
</evidence>
<feature type="transmembrane region" description="Helical" evidence="2">
    <location>
        <begin position="396"/>
        <end position="418"/>
    </location>
</feature>
<keyword evidence="2" id="KW-1133">Transmembrane helix</keyword>
<sequence>MKEEPAKALLDQPEDAGGSSKECTDQEGKEHFAIILAHGRSFLLESNAFRALREDLQNFIHPIAKQKPQISPEILDGLGSEASPGPVPEAYTSLWSKASGMVVPLISCLGLKDEVIPAGHQRIRWKNAHGKWLYDDYIKHSHGALQALQSYLSTLTYKTQTVAEGSNSVKSFQPAQVYSPNSSSARFHSSNTSDIAGKLHGTSENPTVNNHQQDLELGGRSNHTLYLMVCIEKGRHSVELHQEPVTELIDDRQLFHTLQRVYYEHGGKFKKYWSLRTVDSIQFMKFTYGGHQYIDVRCHEEICETGKVCSCIPPAKLVHPNGTEYEFRPIPPKLSPPVGPRMMMDLFTNADHIKPNTTLIMDQLPKRTCGQLKSEYSELKEAWGILYKEDWHWAKIWWILAVGFFPPSLLFGIVWGTLKRDIQGAFGIAGWWMTGAMILIGIVGSRTWS</sequence>
<comment type="caution">
    <text evidence="3">The sequence shown here is derived from an EMBL/GenBank/DDBJ whole genome shotgun (WGS) entry which is preliminary data.</text>
</comment>
<proteinExistence type="predicted"/>
<evidence type="ECO:0000313" key="4">
    <source>
        <dbReference type="Proteomes" id="UP000234474"/>
    </source>
</evidence>
<name>A0A2I1BTB3_ASPN1</name>